<dbReference type="STRING" id="342668.A0A1B8GA25"/>
<feature type="region of interest" description="Disordered" evidence="1">
    <location>
        <begin position="325"/>
        <end position="367"/>
    </location>
</feature>
<organism evidence="2 3">
    <name type="scientific">Pseudogymnoascus verrucosus</name>
    <dbReference type="NCBI Taxonomy" id="342668"/>
    <lineage>
        <taxon>Eukaryota</taxon>
        <taxon>Fungi</taxon>
        <taxon>Dikarya</taxon>
        <taxon>Ascomycota</taxon>
        <taxon>Pezizomycotina</taxon>
        <taxon>Leotiomycetes</taxon>
        <taxon>Thelebolales</taxon>
        <taxon>Thelebolaceae</taxon>
        <taxon>Pseudogymnoascus</taxon>
    </lineage>
</organism>
<dbReference type="EMBL" id="KV460263">
    <property type="protein sequence ID" value="OBT92693.1"/>
    <property type="molecule type" value="Genomic_DNA"/>
</dbReference>
<dbReference type="GeneID" id="28843078"/>
<dbReference type="Proteomes" id="UP000091956">
    <property type="component" value="Unassembled WGS sequence"/>
</dbReference>
<gene>
    <name evidence="2" type="ORF">VE01_09692</name>
</gene>
<accession>A0A1B8GA25</accession>
<proteinExistence type="predicted"/>
<protein>
    <submittedName>
        <fullName evidence="2">Uncharacterized protein</fullName>
    </submittedName>
</protein>
<dbReference type="AlphaFoldDB" id="A0A1B8GA25"/>
<dbReference type="RefSeq" id="XP_018126426.1">
    <property type="nucleotide sequence ID" value="XM_018279104.2"/>
</dbReference>
<keyword evidence="3" id="KW-1185">Reference proteome</keyword>
<evidence type="ECO:0000256" key="1">
    <source>
        <dbReference type="SAM" id="MobiDB-lite"/>
    </source>
</evidence>
<evidence type="ECO:0000313" key="3">
    <source>
        <dbReference type="Proteomes" id="UP000091956"/>
    </source>
</evidence>
<reference evidence="3" key="2">
    <citation type="journal article" date="2018" name="Nat. Commun.">
        <title>Extreme sensitivity to ultraviolet light in the fungal pathogen causing white-nose syndrome of bats.</title>
        <authorList>
            <person name="Palmer J.M."/>
            <person name="Drees K.P."/>
            <person name="Foster J.T."/>
            <person name="Lindner D.L."/>
        </authorList>
    </citation>
    <scope>NUCLEOTIDE SEQUENCE [LARGE SCALE GENOMIC DNA]</scope>
    <source>
        <strain evidence="3">UAMH 10579</strain>
    </source>
</reference>
<reference evidence="2 3" key="1">
    <citation type="submission" date="2016-03" db="EMBL/GenBank/DDBJ databases">
        <title>Comparative genomics of Pseudogymnoascus destructans, the fungus causing white-nose syndrome of bats.</title>
        <authorList>
            <person name="Palmer J.M."/>
            <person name="Drees K.P."/>
            <person name="Foster J.T."/>
            <person name="Lindner D.L."/>
        </authorList>
    </citation>
    <scope>NUCLEOTIDE SEQUENCE [LARGE SCALE GENOMIC DNA]</scope>
    <source>
        <strain evidence="2 3">UAMH 10579</strain>
    </source>
</reference>
<evidence type="ECO:0000313" key="2">
    <source>
        <dbReference type="EMBL" id="OBT92693.1"/>
    </source>
</evidence>
<sequence length="576" mass="62599">MAEFRFQAAVTEPTEQATASRLSETASVFNNPLAMPLQGAKASIQGMPVHELHPIEVYNMQHPVEQTVAPGSEHFEFGEGSSSGEEGPNIEPQMASIMGERPYKAQKSAKQKTPAMIKNGQAGAIAREDAARLKADQRTADEIYGTDGPVTEVSHPHTFSVQFLEHGLAMDADFMGVRSFQNCLERYVARESPKKQRSSHRPADTLQRIKEKNPIPPLHYPRNKGQVCASWRYELKTKWVTYEGDVYGVKDGVRADVPEVPTEHWYTLLAGIHHDHGHQGRDAVFEKVKPITASISKGFVAAYVACCCLQSKSSTRKDKNVREAFAGQELAKSGKPSKGKKRAIEEADPESPSPPARRPRAHSTEPVMVNAGDEQVASLRNDYSPPQMGVELPIAMADPYRDVAGPVENNGMVTAHQAAPQIPEGLNNTLSFDVAGIAAVAPVAPGSESTPDDSWLWLEDVNGSGAEEWQGDDSDWLKQTASDVLGLPSLGGSFHTEVVASEQASQATIDPRLLTLPAQGDNTSHPQSNVNNPGLSLGLEDPSVDTYGSFSDAEFGQLVDDMSEWFIAEHPLDPRP</sequence>
<name>A0A1B8GA25_9PEZI</name>
<dbReference type="OrthoDB" id="3437510at2759"/>